<dbReference type="Proteomes" id="UP001187203">
    <property type="component" value="Unassembled WGS sequence"/>
</dbReference>
<organism evidence="1 2">
    <name type="scientific">Rhizobium brockwellii</name>
    <dbReference type="NCBI Taxonomy" id="3019932"/>
    <lineage>
        <taxon>Bacteria</taxon>
        <taxon>Pseudomonadati</taxon>
        <taxon>Pseudomonadota</taxon>
        <taxon>Alphaproteobacteria</taxon>
        <taxon>Hyphomicrobiales</taxon>
        <taxon>Rhizobiaceae</taxon>
        <taxon>Rhizobium/Agrobacterium group</taxon>
        <taxon>Rhizobium</taxon>
    </lineage>
</organism>
<accession>A0ABU3YX06</accession>
<keyword evidence="2" id="KW-1185">Reference proteome</keyword>
<evidence type="ECO:0008006" key="3">
    <source>
        <dbReference type="Google" id="ProtNLM"/>
    </source>
</evidence>
<gene>
    <name evidence="1" type="ORF">R1523_32530</name>
</gene>
<protein>
    <recommendedName>
        <fullName evidence="3">Transposase</fullName>
    </recommendedName>
</protein>
<evidence type="ECO:0000313" key="1">
    <source>
        <dbReference type="EMBL" id="MDV4190222.1"/>
    </source>
</evidence>
<sequence length="101" mass="11129">MNAEILLAAASSGGLHKEHDDMGHQKKSEKRLGYPHLRLAAIDGVSLPGLPLPLARKESSASTKKPFFQQLLLDFAVGCELFYPLQLYEHSATRATKSLNR</sequence>
<reference evidence="2" key="1">
    <citation type="journal article" date="2023" name="Int. J. Mol. Sci.">
        <title>Genomic and Metabolic Characterization of Plant Growth-Promoting Rhizobacteria Isolated from Nodules of Clovers Grown in Non-Farmed Soil.</title>
        <authorList>
            <person name="Wojcik M."/>
            <person name="Koper P."/>
            <person name="Zebracki K."/>
            <person name="Marczak M."/>
            <person name="Mazur A."/>
        </authorList>
    </citation>
    <scope>NUCLEOTIDE SEQUENCE [LARGE SCALE GENOMIC DNA]</scope>
    <source>
        <strain evidence="2">KB12</strain>
    </source>
</reference>
<dbReference type="RefSeq" id="WP_128409244.1">
    <property type="nucleotide sequence ID" value="NZ_JAWJWG010000036.1"/>
</dbReference>
<dbReference type="EMBL" id="JAWJWI010000026">
    <property type="protein sequence ID" value="MDV4190222.1"/>
    <property type="molecule type" value="Genomic_DNA"/>
</dbReference>
<proteinExistence type="predicted"/>
<evidence type="ECO:0000313" key="2">
    <source>
        <dbReference type="Proteomes" id="UP001187203"/>
    </source>
</evidence>
<comment type="caution">
    <text evidence="1">The sequence shown here is derived from an EMBL/GenBank/DDBJ whole genome shotgun (WGS) entry which is preliminary data.</text>
</comment>
<name>A0ABU3YX06_9HYPH</name>